<sequence>MVNVYTINIQNDSGSDQTYAVFNAVPKVKTDVNQPSIWSNVFATADTPHTEPCKFEIFEQWTAQIGTSQGSPAEGVVVSVQGNQLVTLGYLDDQGKQVAGTSKEMYAPGGKFPQFQEPDPTPAGDEGAFQFVTSSDFTVQEATDGNWMIGIGGMTDPTGKQAAPAALFSPQPNAQYQIQPVVTFYVTFGTYTSSTLVNIQEVGTQTLMVNFTELGKDTVNVEHNAHGELVILS</sequence>
<dbReference type="STRING" id="1231657.A0A1Y1YF51"/>
<reference evidence="1 2" key="1">
    <citation type="submission" date="2016-07" db="EMBL/GenBank/DDBJ databases">
        <title>Pervasive Adenine N6-methylation of Active Genes in Fungi.</title>
        <authorList>
            <consortium name="DOE Joint Genome Institute"/>
            <person name="Mondo S.J."/>
            <person name="Dannebaum R.O."/>
            <person name="Kuo R.C."/>
            <person name="Labutti K."/>
            <person name="Haridas S."/>
            <person name="Kuo A."/>
            <person name="Salamov A."/>
            <person name="Ahrendt S.R."/>
            <person name="Lipzen A."/>
            <person name="Sullivan W."/>
            <person name="Andreopoulos W.B."/>
            <person name="Clum A."/>
            <person name="Lindquist E."/>
            <person name="Daum C."/>
            <person name="Ramamoorthy G.K."/>
            <person name="Gryganskyi A."/>
            <person name="Culley D."/>
            <person name="Magnuson J.K."/>
            <person name="James T.Y."/>
            <person name="O'Malley M.A."/>
            <person name="Stajich J.E."/>
            <person name="Spatafora J.W."/>
            <person name="Visel A."/>
            <person name="Grigoriev I.V."/>
        </authorList>
    </citation>
    <scope>NUCLEOTIDE SEQUENCE [LARGE SCALE GENOMIC DNA]</scope>
    <source>
        <strain evidence="1 2">CBS 115471</strain>
    </source>
</reference>
<organism evidence="1 2">
    <name type="scientific">Clohesyomyces aquaticus</name>
    <dbReference type="NCBI Taxonomy" id="1231657"/>
    <lineage>
        <taxon>Eukaryota</taxon>
        <taxon>Fungi</taxon>
        <taxon>Dikarya</taxon>
        <taxon>Ascomycota</taxon>
        <taxon>Pezizomycotina</taxon>
        <taxon>Dothideomycetes</taxon>
        <taxon>Pleosporomycetidae</taxon>
        <taxon>Pleosporales</taxon>
        <taxon>Lindgomycetaceae</taxon>
        <taxon>Clohesyomyces</taxon>
    </lineage>
</organism>
<keyword evidence="2" id="KW-1185">Reference proteome</keyword>
<dbReference type="OrthoDB" id="3787733at2759"/>
<gene>
    <name evidence="1" type="ORF">BCR34DRAFT_593793</name>
</gene>
<evidence type="ECO:0000313" key="1">
    <source>
        <dbReference type="EMBL" id="ORX96588.1"/>
    </source>
</evidence>
<name>A0A1Y1YF51_9PLEO</name>
<dbReference type="AlphaFoldDB" id="A0A1Y1YF51"/>
<dbReference type="EMBL" id="MCFA01000252">
    <property type="protein sequence ID" value="ORX96588.1"/>
    <property type="molecule type" value="Genomic_DNA"/>
</dbReference>
<comment type="caution">
    <text evidence="1">The sequence shown here is derived from an EMBL/GenBank/DDBJ whole genome shotgun (WGS) entry which is preliminary data.</text>
</comment>
<evidence type="ECO:0000313" key="2">
    <source>
        <dbReference type="Proteomes" id="UP000193144"/>
    </source>
</evidence>
<accession>A0A1Y1YF51</accession>
<proteinExistence type="predicted"/>
<protein>
    <submittedName>
        <fullName evidence="1">Uncharacterized protein</fullName>
    </submittedName>
</protein>
<dbReference type="Proteomes" id="UP000193144">
    <property type="component" value="Unassembled WGS sequence"/>
</dbReference>